<dbReference type="SUPFAM" id="SSF51445">
    <property type="entry name" value="(Trans)glycosidases"/>
    <property type="match status" value="1"/>
</dbReference>
<dbReference type="PROSITE" id="PS00572">
    <property type="entry name" value="GLYCOSYL_HYDROL_F1_1"/>
    <property type="match status" value="1"/>
</dbReference>
<evidence type="ECO:0000256" key="8">
    <source>
        <dbReference type="ARBA" id="ARBA00023326"/>
    </source>
</evidence>
<keyword evidence="4 12" id="KW-0378">Hydrolase</keyword>
<evidence type="ECO:0000256" key="4">
    <source>
        <dbReference type="ARBA" id="ARBA00022801"/>
    </source>
</evidence>
<reference evidence="13" key="1">
    <citation type="submission" date="2011-04" db="EMBL/GenBank/DDBJ databases">
        <title>Evolution of plant cell wall degrading machinery underlies the functional diversity of forest fungi.</title>
        <authorList>
            <consortium name="US DOE Joint Genome Institute (JGI-PGF)"/>
            <person name="Eastwood D.C."/>
            <person name="Floudas D."/>
            <person name="Binder M."/>
            <person name="Majcherczyk A."/>
            <person name="Schneider P."/>
            <person name="Aerts A."/>
            <person name="Asiegbu F.O."/>
            <person name="Baker S.E."/>
            <person name="Barry K."/>
            <person name="Bendiksby M."/>
            <person name="Blumentritt M."/>
            <person name="Coutinho P.M."/>
            <person name="Cullen D."/>
            <person name="Cullen D."/>
            <person name="Gathman A."/>
            <person name="Goodell B."/>
            <person name="Henrissat B."/>
            <person name="Ihrmark K."/>
            <person name="Kauserud H."/>
            <person name="Kohler A."/>
            <person name="LaButti K."/>
            <person name="Lapidus A."/>
            <person name="Lavin J.L."/>
            <person name="Lee Y.-H."/>
            <person name="Lindquist E."/>
            <person name="Lilly W."/>
            <person name="Lucas S."/>
            <person name="Morin E."/>
            <person name="Murat C."/>
            <person name="Oguiza J.A."/>
            <person name="Park J."/>
            <person name="Pisabarro A.G."/>
            <person name="Riley R."/>
            <person name="Rosling A."/>
            <person name="Salamov A."/>
            <person name="Schmidt O."/>
            <person name="Schmutz J."/>
            <person name="Skrede I."/>
            <person name="Stenlid J."/>
            <person name="Wiebenga A."/>
            <person name="Xie X."/>
            <person name="Kues U."/>
            <person name="Hibbett D.S."/>
            <person name="Hoffmeister D."/>
            <person name="Hogberg N."/>
            <person name="Martin F."/>
            <person name="Grigoriev I.V."/>
            <person name="Watkinson S.C."/>
        </authorList>
    </citation>
    <scope>NUCLEOTIDE SEQUENCE</scope>
    <source>
        <strain evidence="13">S7.9</strain>
    </source>
</reference>
<dbReference type="EMBL" id="GL945446">
    <property type="protein sequence ID" value="EGO18862.1"/>
    <property type="molecule type" value="Genomic_DNA"/>
</dbReference>
<evidence type="ECO:0000313" key="13">
    <source>
        <dbReference type="EMBL" id="EGO18862.1"/>
    </source>
</evidence>
<evidence type="ECO:0000256" key="10">
    <source>
        <dbReference type="PROSITE-ProRule" id="PRU10055"/>
    </source>
</evidence>
<dbReference type="PANTHER" id="PTHR10353:SF36">
    <property type="entry name" value="LP05116P"/>
    <property type="match status" value="1"/>
</dbReference>
<feature type="active site" description="Nucleophile" evidence="10">
    <location>
        <position position="378"/>
    </location>
</feature>
<dbReference type="OrthoDB" id="65569at2759"/>
<evidence type="ECO:0000256" key="7">
    <source>
        <dbReference type="ARBA" id="ARBA00023295"/>
    </source>
</evidence>
<evidence type="ECO:0000256" key="9">
    <source>
        <dbReference type="ARBA" id="ARBA00056775"/>
    </source>
</evidence>
<dbReference type="EC" id="3.2.1.21" evidence="3"/>
<dbReference type="InterPro" id="IPR018120">
    <property type="entry name" value="Glyco_hydro_1_AS"/>
</dbReference>
<name>F8PDP2_SERL9</name>
<protein>
    <recommendedName>
        <fullName evidence="3">beta-glucosidase</fullName>
        <ecNumber evidence="3">3.2.1.21</ecNumber>
    </recommendedName>
</protein>
<dbReference type="PRINTS" id="PR00131">
    <property type="entry name" value="GLHYDRLASE1"/>
</dbReference>
<dbReference type="PROSITE" id="PS00653">
    <property type="entry name" value="GLYCOSYL_HYDROL_F1_2"/>
    <property type="match status" value="1"/>
</dbReference>
<organism>
    <name type="scientific">Serpula lacrymans var. lacrymans (strain S7.9)</name>
    <name type="common">Dry rot fungus</name>
    <dbReference type="NCBI Taxonomy" id="578457"/>
    <lineage>
        <taxon>Eukaryota</taxon>
        <taxon>Fungi</taxon>
        <taxon>Dikarya</taxon>
        <taxon>Basidiomycota</taxon>
        <taxon>Agaricomycotina</taxon>
        <taxon>Agaricomycetes</taxon>
        <taxon>Agaricomycetidae</taxon>
        <taxon>Boletales</taxon>
        <taxon>Coniophorineae</taxon>
        <taxon>Serpulaceae</taxon>
        <taxon>Serpula</taxon>
    </lineage>
</organism>
<keyword evidence="8" id="KW-0624">Polysaccharide degradation</keyword>
<proteinExistence type="inferred from homology"/>
<comment type="function">
    <text evidence="9">Plays an important role in cellulose degradation. Shows hydrolytic activity against several glycosidic compounds.</text>
</comment>
<dbReference type="HOGENOM" id="CLU_001859_1_2_1"/>
<comment type="catalytic activity">
    <reaction evidence="1">
        <text>Hydrolysis of terminal, non-reducing beta-D-glucosyl residues with release of beta-D-glucose.</text>
        <dbReference type="EC" id="3.2.1.21"/>
    </reaction>
</comment>
<dbReference type="FunFam" id="3.20.20.80:FF:000011">
    <property type="entry name" value="Cytosolic beta-glucosidase"/>
    <property type="match status" value="1"/>
</dbReference>
<evidence type="ECO:0000256" key="3">
    <source>
        <dbReference type="ARBA" id="ARBA00012744"/>
    </source>
</evidence>
<comment type="similarity">
    <text evidence="2 11">Belongs to the glycosyl hydrolase 1 family.</text>
</comment>
<dbReference type="AlphaFoldDB" id="F8PDP2"/>
<dbReference type="GO" id="GO:0080079">
    <property type="term" value="F:cellobiose glucosidase activity"/>
    <property type="evidence" value="ECO:0007669"/>
    <property type="project" value="UniProtKB-ARBA"/>
</dbReference>
<evidence type="ECO:0000256" key="12">
    <source>
        <dbReference type="RuleBase" id="RU004468"/>
    </source>
</evidence>
<dbReference type="KEGG" id="sla:SERLADRAFT_454087"/>
<keyword evidence="6" id="KW-0119">Carbohydrate metabolism</keyword>
<dbReference type="PANTHER" id="PTHR10353">
    <property type="entry name" value="GLYCOSYL HYDROLASE"/>
    <property type="match status" value="1"/>
</dbReference>
<sequence length="512" mass="58505">MSNEVASKLPKDFIWGFATASFQIEGSTNVDGRGKSIWDDFSKQPGKTLDGRDGDIATDSYRLWKEDLALLVQYGVKSYRFSIAWSRVIPLGGRNDPVNPKGIEFYSKLIDALIENGITPFVTLYHWDLPQALHERYGGWLNKDEIVQDYVRYSRVCFEAFGDRVKHWLTMNEPWCISILGYGRGVFAPGRSSDRDRSPEGDSSTEPWIAGHSVILSHAYAVKLYREEFKSAQGGQIGITLNGDWAMPYDDNPQNVEAAQHALDFAIGWFADPIYLGHYPEYMKQTLRDRLPEFTQEELIVVKGSSDFYGMNTYTTNLCRAGGDDEFQGFTEYTFIRPDGTQLGTQAHCAWLQDYPQGFRDLLSYLWKRYRMPIYVTENGFAVKDENSKPIEQALLDHDRVQYFKGTTSALIGAVLEDGVDIRAYFPWSFLDNFEWADGYTTRFGVTYVDYETQKRYPKESAKFLVKWFKDNIESDEQPYYQQPPTVSQINNFSGSPLDNLSGPAMIQGLKA</sequence>
<dbReference type="Gene3D" id="3.20.20.80">
    <property type="entry name" value="Glycosidases"/>
    <property type="match status" value="1"/>
</dbReference>
<dbReference type="InterPro" id="IPR033132">
    <property type="entry name" value="GH_1_N_CS"/>
</dbReference>
<keyword evidence="7 12" id="KW-0326">Glycosidase</keyword>
<dbReference type="RefSeq" id="XP_007324515.1">
    <property type="nucleotide sequence ID" value="XM_007324453.1"/>
</dbReference>
<dbReference type="Pfam" id="PF00232">
    <property type="entry name" value="Glyco_hydro_1"/>
    <property type="match status" value="1"/>
</dbReference>
<dbReference type="InterPro" id="IPR001360">
    <property type="entry name" value="Glyco_hydro_1"/>
</dbReference>
<keyword evidence="5" id="KW-0136">Cellulose degradation</keyword>
<dbReference type="GO" id="GO:0030245">
    <property type="term" value="P:cellulose catabolic process"/>
    <property type="evidence" value="ECO:0007669"/>
    <property type="project" value="UniProtKB-KW"/>
</dbReference>
<accession>F8PDP2</accession>
<evidence type="ECO:0000256" key="11">
    <source>
        <dbReference type="RuleBase" id="RU003690"/>
    </source>
</evidence>
<evidence type="ECO:0000256" key="2">
    <source>
        <dbReference type="ARBA" id="ARBA00010838"/>
    </source>
</evidence>
<evidence type="ECO:0000256" key="5">
    <source>
        <dbReference type="ARBA" id="ARBA00023001"/>
    </source>
</evidence>
<gene>
    <name evidence="13" type="ORF">SERLADRAFT_454087</name>
</gene>
<evidence type="ECO:0000256" key="6">
    <source>
        <dbReference type="ARBA" id="ARBA00023277"/>
    </source>
</evidence>
<dbReference type="Proteomes" id="UP000008064">
    <property type="component" value="Unassembled WGS sequence"/>
</dbReference>
<dbReference type="GeneID" id="18816979"/>
<dbReference type="InterPro" id="IPR017853">
    <property type="entry name" value="GH"/>
</dbReference>
<evidence type="ECO:0000256" key="1">
    <source>
        <dbReference type="ARBA" id="ARBA00000448"/>
    </source>
</evidence>